<feature type="signal peptide" evidence="1">
    <location>
        <begin position="1"/>
        <end position="25"/>
    </location>
</feature>
<dbReference type="AlphaFoldDB" id="D3BBL8"/>
<keyword evidence="3" id="KW-1185">Reference proteome</keyword>
<dbReference type="RefSeq" id="XP_020433169.1">
    <property type="nucleotide sequence ID" value="XM_020576757.1"/>
</dbReference>
<dbReference type="GeneID" id="31361371"/>
<feature type="chain" id="PRO_5003042334" evidence="1">
    <location>
        <begin position="26"/>
        <end position="84"/>
    </location>
</feature>
<dbReference type="Proteomes" id="UP000001396">
    <property type="component" value="Unassembled WGS sequence"/>
</dbReference>
<protein>
    <submittedName>
        <fullName evidence="2">Uncharacterized protein</fullName>
    </submittedName>
</protein>
<comment type="caution">
    <text evidence="2">The sequence shown here is derived from an EMBL/GenBank/DDBJ whole genome shotgun (WGS) entry which is preliminary data.</text>
</comment>
<dbReference type="InParanoid" id="D3BBL8"/>
<keyword evidence="1" id="KW-0732">Signal</keyword>
<reference evidence="2 3" key="1">
    <citation type="journal article" date="2011" name="Genome Res.">
        <title>Phylogeny-wide analysis of social amoeba genomes highlights ancient origins for complex intercellular communication.</title>
        <authorList>
            <person name="Heidel A.J."/>
            <person name="Lawal H.M."/>
            <person name="Felder M."/>
            <person name="Schilde C."/>
            <person name="Helps N.R."/>
            <person name="Tunggal B."/>
            <person name="Rivero F."/>
            <person name="John U."/>
            <person name="Schleicher M."/>
            <person name="Eichinger L."/>
            <person name="Platzer M."/>
            <person name="Noegel A.A."/>
            <person name="Schaap P."/>
            <person name="Gloeckner G."/>
        </authorList>
    </citation>
    <scope>NUCLEOTIDE SEQUENCE [LARGE SCALE GENOMIC DNA]</scope>
    <source>
        <strain evidence="3">ATCC 26659 / Pp 5 / PN500</strain>
    </source>
</reference>
<evidence type="ECO:0000256" key="1">
    <source>
        <dbReference type="SAM" id="SignalP"/>
    </source>
</evidence>
<name>D3BBL8_HETP5</name>
<sequence length="84" mass="9104">MKFQTSILILFVLISTFHTIRVVEADCNNAFDCTIVCDIIKGKCVFPLDGSPVTPDTPCSLLDNPCLSLLGNCDLTSGECFAED</sequence>
<gene>
    <name evidence="2" type="ORF">PPL_05887</name>
</gene>
<accession>D3BBL8</accession>
<proteinExistence type="predicted"/>
<evidence type="ECO:0000313" key="2">
    <source>
        <dbReference type="EMBL" id="EFA81051.1"/>
    </source>
</evidence>
<dbReference type="EMBL" id="ADBJ01000026">
    <property type="protein sequence ID" value="EFA81051.1"/>
    <property type="molecule type" value="Genomic_DNA"/>
</dbReference>
<organism evidence="2 3">
    <name type="scientific">Heterostelium pallidum (strain ATCC 26659 / Pp 5 / PN500)</name>
    <name type="common">Cellular slime mold</name>
    <name type="synonym">Polysphondylium pallidum</name>
    <dbReference type="NCBI Taxonomy" id="670386"/>
    <lineage>
        <taxon>Eukaryota</taxon>
        <taxon>Amoebozoa</taxon>
        <taxon>Evosea</taxon>
        <taxon>Eumycetozoa</taxon>
        <taxon>Dictyostelia</taxon>
        <taxon>Acytosteliales</taxon>
        <taxon>Acytosteliaceae</taxon>
        <taxon>Heterostelium</taxon>
    </lineage>
</organism>
<evidence type="ECO:0000313" key="3">
    <source>
        <dbReference type="Proteomes" id="UP000001396"/>
    </source>
</evidence>